<dbReference type="InterPro" id="IPR036525">
    <property type="entry name" value="Tubulin/FtsZ_GTPase_sf"/>
</dbReference>
<dbReference type="EMBL" id="JADIND010000154">
    <property type="protein sequence ID" value="MBO8431128.1"/>
    <property type="molecule type" value="Genomic_DNA"/>
</dbReference>
<evidence type="ECO:0000256" key="1">
    <source>
        <dbReference type="ARBA" id="ARBA00022741"/>
    </source>
</evidence>
<dbReference type="Proteomes" id="UP000823632">
    <property type="component" value="Unassembled WGS sequence"/>
</dbReference>
<dbReference type="GO" id="GO:0005525">
    <property type="term" value="F:GTP binding"/>
    <property type="evidence" value="ECO:0007669"/>
    <property type="project" value="UniProtKB-KW"/>
</dbReference>
<evidence type="ECO:0000259" key="3">
    <source>
        <dbReference type="SMART" id="SM00864"/>
    </source>
</evidence>
<dbReference type="InterPro" id="IPR045061">
    <property type="entry name" value="FtsZ/CetZ"/>
</dbReference>
<dbReference type="Pfam" id="PF00091">
    <property type="entry name" value="Tubulin"/>
    <property type="match status" value="1"/>
</dbReference>
<protein>
    <recommendedName>
        <fullName evidence="3">Tubulin/FtsZ GTPase domain-containing protein</fullName>
    </recommendedName>
</protein>
<dbReference type="GO" id="GO:0032153">
    <property type="term" value="C:cell division site"/>
    <property type="evidence" value="ECO:0007669"/>
    <property type="project" value="TreeGrafter"/>
</dbReference>
<dbReference type="GO" id="GO:0051301">
    <property type="term" value="P:cell division"/>
    <property type="evidence" value="ECO:0007669"/>
    <property type="project" value="TreeGrafter"/>
</dbReference>
<reference evidence="4" key="1">
    <citation type="submission" date="2020-10" db="EMBL/GenBank/DDBJ databases">
        <authorList>
            <person name="Gilroy R."/>
        </authorList>
    </citation>
    <scope>NUCLEOTIDE SEQUENCE</scope>
    <source>
        <strain evidence="4">10192</strain>
    </source>
</reference>
<dbReference type="InterPro" id="IPR003008">
    <property type="entry name" value="Tubulin_FtsZ_GTPase"/>
</dbReference>
<evidence type="ECO:0000313" key="5">
    <source>
        <dbReference type="Proteomes" id="UP000823632"/>
    </source>
</evidence>
<dbReference type="Gene3D" id="3.40.50.1440">
    <property type="entry name" value="Tubulin/FtsZ, GTPase domain"/>
    <property type="match status" value="1"/>
</dbReference>
<dbReference type="SMART" id="SM00864">
    <property type="entry name" value="Tubulin"/>
    <property type="match status" value="1"/>
</dbReference>
<dbReference type="AlphaFoldDB" id="A0A9D9DQW3"/>
<proteinExistence type="predicted"/>
<evidence type="ECO:0000313" key="4">
    <source>
        <dbReference type="EMBL" id="MBO8431128.1"/>
    </source>
</evidence>
<gene>
    <name evidence="4" type="ORF">IAC76_07040</name>
</gene>
<dbReference type="SUPFAM" id="SSF52490">
    <property type="entry name" value="Tubulin nucleotide-binding domain-like"/>
    <property type="match status" value="1"/>
</dbReference>
<evidence type="ECO:0000256" key="2">
    <source>
        <dbReference type="ARBA" id="ARBA00023134"/>
    </source>
</evidence>
<keyword evidence="1" id="KW-0547">Nucleotide-binding</keyword>
<accession>A0A9D9DQW3</accession>
<dbReference type="GO" id="GO:0005737">
    <property type="term" value="C:cytoplasm"/>
    <property type="evidence" value="ECO:0007669"/>
    <property type="project" value="TreeGrafter"/>
</dbReference>
<keyword evidence="2" id="KW-0342">GTP-binding</keyword>
<dbReference type="GO" id="GO:0003924">
    <property type="term" value="F:GTPase activity"/>
    <property type="evidence" value="ECO:0007669"/>
    <property type="project" value="InterPro"/>
</dbReference>
<comment type="caution">
    <text evidence="4">The sequence shown here is derived from an EMBL/GenBank/DDBJ whole genome shotgun (WGS) entry which is preliminary data.</text>
</comment>
<feature type="domain" description="Tubulin/FtsZ GTPase" evidence="3">
    <location>
        <begin position="4"/>
        <end position="175"/>
    </location>
</feature>
<dbReference type="PANTHER" id="PTHR30314">
    <property type="entry name" value="CELL DIVISION PROTEIN FTSZ-RELATED"/>
    <property type="match status" value="1"/>
</dbReference>
<reference evidence="4" key="2">
    <citation type="journal article" date="2021" name="PeerJ">
        <title>Extensive microbial diversity within the chicken gut microbiome revealed by metagenomics and culture.</title>
        <authorList>
            <person name="Gilroy R."/>
            <person name="Ravi A."/>
            <person name="Getino M."/>
            <person name="Pursley I."/>
            <person name="Horton D.L."/>
            <person name="Alikhan N.F."/>
            <person name="Baker D."/>
            <person name="Gharbi K."/>
            <person name="Hall N."/>
            <person name="Watson M."/>
            <person name="Adriaenssens E.M."/>
            <person name="Foster-Nyarko E."/>
            <person name="Jarju S."/>
            <person name="Secka A."/>
            <person name="Antonio M."/>
            <person name="Oren A."/>
            <person name="Chaudhuri R.R."/>
            <person name="La Ragione R."/>
            <person name="Hildebrand F."/>
            <person name="Pallen M.J."/>
        </authorList>
    </citation>
    <scope>NUCLEOTIDE SEQUENCE</scope>
    <source>
        <strain evidence="4">10192</strain>
    </source>
</reference>
<sequence>MLENTVIIGVGRGGCNALSKVKLKVEKFFVDTDKKDVETYSGICIGLKTCNGLSTVGDVVKGELALRECKLQILDRIGKFSNWIIIAPLGGGTSCGASKQLVDLALDNNKSVKVLASMPFEWEGNRRKHHAIETVSYIENLCKVITIEFDSKKYPTQINMSDIFNLLDEKYMEAIEKICV</sequence>
<organism evidence="4 5">
    <name type="scientific">Candidatus Scatousia excrementipullorum</name>
    <dbReference type="NCBI Taxonomy" id="2840936"/>
    <lineage>
        <taxon>Bacteria</taxon>
        <taxon>Candidatus Scatousia</taxon>
    </lineage>
</organism>
<dbReference type="PANTHER" id="PTHR30314:SF3">
    <property type="entry name" value="MITOCHONDRIAL DIVISION PROTEIN FSZA"/>
    <property type="match status" value="1"/>
</dbReference>
<name>A0A9D9DQW3_9BACT</name>